<evidence type="ECO:0000256" key="4">
    <source>
        <dbReference type="PROSITE-ProRule" id="PRU01161"/>
    </source>
</evidence>
<evidence type="ECO:0000256" key="5">
    <source>
        <dbReference type="SAM" id="MobiDB-lite"/>
    </source>
</evidence>
<feature type="active site" description="Nucleophile" evidence="4">
    <location>
        <position position="66"/>
    </location>
</feature>
<evidence type="ECO:0000313" key="8">
    <source>
        <dbReference type="Proteomes" id="UP001156831"/>
    </source>
</evidence>
<reference evidence="7 8" key="1">
    <citation type="submission" date="2023-04" db="EMBL/GenBank/DDBJ databases">
        <title>Luteimonas sp. M1R5S18.</title>
        <authorList>
            <person name="Sun J.-Q."/>
        </authorList>
    </citation>
    <scope>NUCLEOTIDE SEQUENCE [LARGE SCALE GENOMIC DNA]</scope>
    <source>
        <strain evidence="7 8">M1R5S18</strain>
    </source>
</reference>
<organism evidence="7 8">
    <name type="scientific">Luteimonas rhizosphaericola</name>
    <dbReference type="NCBI Taxonomy" id="3042024"/>
    <lineage>
        <taxon>Bacteria</taxon>
        <taxon>Pseudomonadati</taxon>
        <taxon>Pseudomonadota</taxon>
        <taxon>Gammaproteobacteria</taxon>
        <taxon>Lysobacterales</taxon>
        <taxon>Lysobacteraceae</taxon>
        <taxon>Luteimonas</taxon>
    </lineage>
</organism>
<evidence type="ECO:0000256" key="2">
    <source>
        <dbReference type="ARBA" id="ARBA00022963"/>
    </source>
</evidence>
<feature type="domain" description="PNPLA" evidence="6">
    <location>
        <begin position="32"/>
        <end position="229"/>
    </location>
</feature>
<proteinExistence type="predicted"/>
<feature type="short sequence motif" description="GXSXG" evidence="4">
    <location>
        <begin position="64"/>
        <end position="68"/>
    </location>
</feature>
<keyword evidence="3 4" id="KW-0443">Lipid metabolism</keyword>
<evidence type="ECO:0000313" key="7">
    <source>
        <dbReference type="EMBL" id="MDH5829609.1"/>
    </source>
</evidence>
<protein>
    <submittedName>
        <fullName evidence="7">Patatin-like phospholipase family protein</fullName>
    </submittedName>
</protein>
<dbReference type="SUPFAM" id="SSF52151">
    <property type="entry name" value="FabD/lysophospholipase-like"/>
    <property type="match status" value="1"/>
</dbReference>
<accession>A0ABT6JG19</accession>
<dbReference type="PANTHER" id="PTHR14226">
    <property type="entry name" value="NEUROPATHY TARGET ESTERASE/SWISS CHEESE D.MELANOGASTER"/>
    <property type="match status" value="1"/>
</dbReference>
<feature type="short sequence motif" description="GXGXXG" evidence="4">
    <location>
        <begin position="36"/>
        <end position="41"/>
    </location>
</feature>
<keyword evidence="1 4" id="KW-0378">Hydrolase</keyword>
<dbReference type="PROSITE" id="PS51635">
    <property type="entry name" value="PNPLA"/>
    <property type="match status" value="1"/>
</dbReference>
<dbReference type="Gene3D" id="3.40.1090.10">
    <property type="entry name" value="Cytosolic phospholipase A2 catalytic domain"/>
    <property type="match status" value="2"/>
</dbReference>
<dbReference type="PANTHER" id="PTHR14226:SF78">
    <property type="entry name" value="SLR0060 PROTEIN"/>
    <property type="match status" value="1"/>
</dbReference>
<dbReference type="InterPro" id="IPR016035">
    <property type="entry name" value="Acyl_Trfase/lysoPLipase"/>
</dbReference>
<evidence type="ECO:0000256" key="1">
    <source>
        <dbReference type="ARBA" id="ARBA00022801"/>
    </source>
</evidence>
<dbReference type="Pfam" id="PF01734">
    <property type="entry name" value="Patatin"/>
    <property type="match status" value="1"/>
</dbReference>
<evidence type="ECO:0000256" key="3">
    <source>
        <dbReference type="ARBA" id="ARBA00023098"/>
    </source>
</evidence>
<feature type="short sequence motif" description="DGA/G" evidence="4">
    <location>
        <begin position="216"/>
        <end position="218"/>
    </location>
</feature>
<dbReference type="InterPro" id="IPR050301">
    <property type="entry name" value="NTE"/>
</dbReference>
<dbReference type="RefSeq" id="WP_280599830.1">
    <property type="nucleotide sequence ID" value="NZ_JARXRN010000016.1"/>
</dbReference>
<feature type="region of interest" description="Disordered" evidence="5">
    <location>
        <begin position="1"/>
        <end position="21"/>
    </location>
</feature>
<sequence length="368" mass="38729">MPLPAPPRGWPSSPPSGPRALAAAPAARPIRLALQGGGSHGAFTWGVLEGLLQRDDLAIESISGTSAGALNAAVLATGWAQGGRAGALGALQRFWQDIGAAGAARLPLLPALPSGALFDPASMPGYEWASRFLRTLSPYDYNPFNLNPLREVLVRHVDPDALRDGPIRVFATATAVRSGEPRVFSGEALGIEALLASACLPFLFQAIEIDGEAYWDGGYSGNPSLHPLLDAGGDCDIVVVRINPAHRDGVPRRSVEIMDRISEITFNASLLGELRMIGHLNRLQRRIAGEGDPPQCRVHVVADDVDLATLPAATRLHVDPAFVARLHALGQAAVAAFLQAQGDAIGRRGEACADVAPVPEQMALPPRA</sequence>
<name>A0ABT6JG19_9GAMM</name>
<keyword evidence="2 4" id="KW-0442">Lipid degradation</keyword>
<comment type="caution">
    <text evidence="7">The sequence shown here is derived from an EMBL/GenBank/DDBJ whole genome shotgun (WGS) entry which is preliminary data.</text>
</comment>
<dbReference type="Proteomes" id="UP001156831">
    <property type="component" value="Unassembled WGS sequence"/>
</dbReference>
<gene>
    <name evidence="7" type="ORF">QFW80_03620</name>
</gene>
<dbReference type="InterPro" id="IPR002641">
    <property type="entry name" value="PNPLA_dom"/>
</dbReference>
<feature type="active site" description="Proton acceptor" evidence="4">
    <location>
        <position position="216"/>
    </location>
</feature>
<keyword evidence="8" id="KW-1185">Reference proteome</keyword>
<dbReference type="EMBL" id="JARXRN010000016">
    <property type="protein sequence ID" value="MDH5829609.1"/>
    <property type="molecule type" value="Genomic_DNA"/>
</dbReference>
<feature type="compositionally biased region" description="Pro residues" evidence="5">
    <location>
        <begin position="1"/>
        <end position="17"/>
    </location>
</feature>
<evidence type="ECO:0000259" key="6">
    <source>
        <dbReference type="PROSITE" id="PS51635"/>
    </source>
</evidence>